<accession>A0ABU2G8L1</accession>
<evidence type="ECO:0000256" key="1">
    <source>
        <dbReference type="SAM" id="MobiDB-lite"/>
    </source>
</evidence>
<feature type="region of interest" description="Disordered" evidence="1">
    <location>
        <begin position="89"/>
        <end position="109"/>
    </location>
</feature>
<dbReference type="Proteomes" id="UP001254813">
    <property type="component" value="Unassembled WGS sequence"/>
</dbReference>
<comment type="caution">
    <text evidence="2">The sequence shown here is derived from an EMBL/GenBank/DDBJ whole genome shotgun (WGS) entry which is preliminary data.</text>
</comment>
<feature type="compositionally biased region" description="Polar residues" evidence="1">
    <location>
        <begin position="99"/>
        <end position="109"/>
    </location>
</feature>
<reference evidence="2 3" key="1">
    <citation type="submission" date="2022-06" db="EMBL/GenBank/DDBJ databases">
        <title>Halogeometricum sp. a new haloarchaeum isolate from saline soil.</title>
        <authorList>
            <person name="Strakova D."/>
            <person name="Galisteo C."/>
            <person name="Sanchez-Porro C."/>
            <person name="Ventosa A."/>
        </authorList>
    </citation>
    <scope>NUCLEOTIDE SEQUENCE [LARGE SCALE GENOMIC DNA]</scope>
    <source>
        <strain evidence="3">S3BR25-2</strain>
    </source>
</reference>
<gene>
    <name evidence="2" type="ORF">NDI79_20355</name>
</gene>
<evidence type="ECO:0000313" key="2">
    <source>
        <dbReference type="EMBL" id="MDS0296529.1"/>
    </source>
</evidence>
<evidence type="ECO:0000313" key="3">
    <source>
        <dbReference type="Proteomes" id="UP001254813"/>
    </source>
</evidence>
<dbReference type="RefSeq" id="WP_310930536.1">
    <property type="nucleotide sequence ID" value="NZ_JAMQOQ010000006.1"/>
</dbReference>
<protein>
    <submittedName>
        <fullName evidence="2">Uncharacterized protein</fullName>
    </submittedName>
</protein>
<name>A0ABU2G8L1_9EURY</name>
<organism evidence="2 3">
    <name type="scientific">Halogeometricum luteum</name>
    <dbReference type="NCBI Taxonomy" id="2950537"/>
    <lineage>
        <taxon>Archaea</taxon>
        <taxon>Methanobacteriati</taxon>
        <taxon>Methanobacteriota</taxon>
        <taxon>Stenosarchaea group</taxon>
        <taxon>Halobacteria</taxon>
        <taxon>Halobacteriales</taxon>
        <taxon>Haloferacaceae</taxon>
        <taxon>Halogeometricum</taxon>
    </lineage>
</organism>
<sequence>MAIVRCQDHPPRNTHYAIAVKPVGYPDTALVCGREGDEHGEIGWVYLLPDEHREYEDGKRVFGLWGPDSSSTAAKVCVSNEVVEGLNKWNKKEKAPRTGLQSQSSIDRY</sequence>
<keyword evidence="3" id="KW-1185">Reference proteome</keyword>
<proteinExistence type="predicted"/>
<dbReference type="EMBL" id="JAMQOQ010000006">
    <property type="protein sequence ID" value="MDS0296529.1"/>
    <property type="molecule type" value="Genomic_DNA"/>
</dbReference>